<dbReference type="GO" id="GO:0005315">
    <property type="term" value="F:phosphate transmembrane transporter activity"/>
    <property type="evidence" value="ECO:0007669"/>
    <property type="project" value="InterPro"/>
</dbReference>
<dbReference type="HOGENOM" id="CLU_033621_1_0_12"/>
<dbReference type="Proteomes" id="UP000007939">
    <property type="component" value="Chromosome"/>
</dbReference>
<keyword evidence="8 9" id="KW-0472">Membrane</keyword>
<dbReference type="GO" id="GO:0006817">
    <property type="term" value="P:phosphate ion transport"/>
    <property type="evidence" value="ECO:0007669"/>
    <property type="project" value="UniProtKB-KW"/>
</dbReference>
<comment type="subcellular location">
    <subcellularLocation>
        <location evidence="1 9">Cell membrane</location>
        <topology evidence="1 9">Multi-pass membrane protein</topology>
    </subcellularLocation>
</comment>
<feature type="transmembrane region" description="Helical" evidence="9">
    <location>
        <begin position="21"/>
        <end position="42"/>
    </location>
</feature>
<dbReference type="KEGG" id="scc:Spico_0436"/>
<dbReference type="PROSITE" id="PS50928">
    <property type="entry name" value="ABC_TM1"/>
    <property type="match status" value="1"/>
</dbReference>
<comment type="caution">
    <text evidence="10">Lacks conserved residue(s) required for the propagation of feature annotation.</text>
</comment>
<accession>F4GIF6</accession>
<protein>
    <recommendedName>
        <fullName evidence="10">Phosphate transport system permease protein</fullName>
    </recommendedName>
</protein>
<evidence type="ECO:0000313" key="12">
    <source>
        <dbReference type="EMBL" id="AEC01664.1"/>
    </source>
</evidence>
<dbReference type="EMBL" id="CP002659">
    <property type="protein sequence ID" value="AEC01664.1"/>
    <property type="molecule type" value="Genomic_DNA"/>
</dbReference>
<dbReference type="STRING" id="760011.Spico_0436"/>
<reference evidence="13" key="1">
    <citation type="submission" date="2011-04" db="EMBL/GenBank/DDBJ databases">
        <title>The complete genome of Spirochaeta coccoides DSM 17374.</title>
        <authorList>
            <person name="Lucas S."/>
            <person name="Copeland A."/>
            <person name="Lapidus A."/>
            <person name="Bruce D."/>
            <person name="Goodwin L."/>
            <person name="Pitluck S."/>
            <person name="Peters L."/>
            <person name="Kyrpides N."/>
            <person name="Mavromatis K."/>
            <person name="Pagani I."/>
            <person name="Ivanova N."/>
            <person name="Ovchinnikova G."/>
            <person name="Lu M."/>
            <person name="Detter J.C."/>
            <person name="Tapia R."/>
            <person name="Han C."/>
            <person name="Land M."/>
            <person name="Hauser L."/>
            <person name="Markowitz V."/>
            <person name="Cheng J.-F."/>
            <person name="Hugenholtz P."/>
            <person name="Woyke T."/>
            <person name="Wu D."/>
            <person name="Spring S."/>
            <person name="Schroeder M."/>
            <person name="Brambilla E."/>
            <person name="Klenk H.-P."/>
            <person name="Eisen J.A."/>
        </authorList>
    </citation>
    <scope>NUCLEOTIDE SEQUENCE [LARGE SCALE GENOMIC DNA]</scope>
    <source>
        <strain evidence="13">ATCC BAA-1237 / DSM 17374 / SPN1</strain>
    </source>
</reference>
<dbReference type="GO" id="GO:0005886">
    <property type="term" value="C:plasma membrane"/>
    <property type="evidence" value="ECO:0007669"/>
    <property type="project" value="UniProtKB-SubCell"/>
</dbReference>
<dbReference type="PANTHER" id="PTHR30425:SF1">
    <property type="entry name" value="PHOSPHATE TRANSPORT SYSTEM PERMEASE PROTEIN PSTC"/>
    <property type="match status" value="1"/>
</dbReference>
<dbReference type="InterPro" id="IPR051124">
    <property type="entry name" value="Phosphate_Transport_Permease"/>
</dbReference>
<dbReference type="eggNOG" id="COG0573">
    <property type="taxonomic scope" value="Bacteria"/>
</dbReference>
<evidence type="ECO:0000256" key="4">
    <source>
        <dbReference type="ARBA" id="ARBA00022475"/>
    </source>
</evidence>
<evidence type="ECO:0000256" key="9">
    <source>
        <dbReference type="RuleBase" id="RU363032"/>
    </source>
</evidence>
<dbReference type="InterPro" id="IPR000515">
    <property type="entry name" value="MetI-like"/>
</dbReference>
<organism evidence="12 13">
    <name type="scientific">Parasphaerochaeta coccoides (strain ATCC BAA-1237 / DSM 17374 / SPN1)</name>
    <name type="common">Sphaerochaeta coccoides</name>
    <dbReference type="NCBI Taxonomy" id="760011"/>
    <lineage>
        <taxon>Bacteria</taxon>
        <taxon>Pseudomonadati</taxon>
        <taxon>Spirochaetota</taxon>
        <taxon>Spirochaetia</taxon>
        <taxon>Spirochaetales</taxon>
        <taxon>Sphaerochaetaceae</taxon>
        <taxon>Parasphaerochaeta</taxon>
    </lineage>
</organism>
<evidence type="ECO:0000256" key="5">
    <source>
        <dbReference type="ARBA" id="ARBA00022592"/>
    </source>
</evidence>
<evidence type="ECO:0000256" key="10">
    <source>
        <dbReference type="RuleBase" id="RU363054"/>
    </source>
</evidence>
<dbReference type="InterPro" id="IPR011864">
    <property type="entry name" value="Phosphate_PstC"/>
</dbReference>
<evidence type="ECO:0000256" key="8">
    <source>
        <dbReference type="ARBA" id="ARBA00023136"/>
    </source>
</evidence>
<dbReference type="Gene3D" id="1.10.3720.10">
    <property type="entry name" value="MetI-like"/>
    <property type="match status" value="1"/>
</dbReference>
<dbReference type="InterPro" id="IPR035906">
    <property type="entry name" value="MetI-like_sf"/>
</dbReference>
<evidence type="ECO:0000256" key="6">
    <source>
        <dbReference type="ARBA" id="ARBA00022692"/>
    </source>
</evidence>
<gene>
    <name evidence="12" type="ordered locus">Spico_0436</name>
</gene>
<evidence type="ECO:0000256" key="3">
    <source>
        <dbReference type="ARBA" id="ARBA00022448"/>
    </source>
</evidence>
<comment type="similarity">
    <text evidence="2 10">Belongs to the binding-protein-dependent transport system permease family. CysTW subfamily.</text>
</comment>
<evidence type="ECO:0000256" key="2">
    <source>
        <dbReference type="ARBA" id="ARBA00007069"/>
    </source>
</evidence>
<dbReference type="PANTHER" id="PTHR30425">
    <property type="entry name" value="PHOSPHATE TRANSPORT SYSTEM PERMEASE PROTEIN PST"/>
    <property type="match status" value="1"/>
</dbReference>
<dbReference type="NCBIfam" id="TIGR02138">
    <property type="entry name" value="phosphate_pstC"/>
    <property type="match status" value="1"/>
</dbReference>
<name>F4GIF6_PARC1</name>
<keyword evidence="7 9" id="KW-1133">Transmembrane helix</keyword>
<dbReference type="Pfam" id="PF00528">
    <property type="entry name" value="BPD_transp_1"/>
    <property type="match status" value="1"/>
</dbReference>
<evidence type="ECO:0000313" key="13">
    <source>
        <dbReference type="Proteomes" id="UP000007939"/>
    </source>
</evidence>
<comment type="function">
    <text evidence="10">Part of the binding-protein-dependent transport system for phosphate; probably responsible for the translocation of the substrate across the membrane.</text>
</comment>
<evidence type="ECO:0000256" key="7">
    <source>
        <dbReference type="ARBA" id="ARBA00022989"/>
    </source>
</evidence>
<feature type="domain" description="ABC transmembrane type-1" evidence="11">
    <location>
        <begin position="78"/>
        <end position="286"/>
    </location>
</feature>
<feature type="transmembrane region" description="Helical" evidence="9">
    <location>
        <begin position="267"/>
        <end position="287"/>
    </location>
</feature>
<keyword evidence="13" id="KW-1185">Reference proteome</keyword>
<evidence type="ECO:0000256" key="1">
    <source>
        <dbReference type="ARBA" id="ARBA00004651"/>
    </source>
</evidence>
<feature type="transmembrane region" description="Helical" evidence="9">
    <location>
        <begin position="148"/>
        <end position="169"/>
    </location>
</feature>
<reference evidence="12 13" key="2">
    <citation type="journal article" date="2012" name="Stand. Genomic Sci.">
        <title>Complete genome sequence of the termite hindgut bacterium Spirochaeta coccoides type strain (SPN1(T)), reclassification in the genus Sphaerochaeta as Sphaerochaeta coccoides comb. nov. and emendations of the family Spirochaetaceae and the genus Sphaerochaeta.</title>
        <authorList>
            <person name="Abt B."/>
            <person name="Han C."/>
            <person name="Scheuner C."/>
            <person name="Lu M."/>
            <person name="Lapidus A."/>
            <person name="Nolan M."/>
            <person name="Lucas S."/>
            <person name="Hammon N."/>
            <person name="Deshpande S."/>
            <person name="Cheng J.F."/>
            <person name="Tapia R."/>
            <person name="Goodwin L.A."/>
            <person name="Pitluck S."/>
            <person name="Liolios K."/>
            <person name="Pagani I."/>
            <person name="Ivanova N."/>
            <person name="Mavromatis K."/>
            <person name="Mikhailova N."/>
            <person name="Huntemann M."/>
            <person name="Pati A."/>
            <person name="Chen A."/>
            <person name="Palaniappan K."/>
            <person name="Land M."/>
            <person name="Hauser L."/>
            <person name="Brambilla E.M."/>
            <person name="Rohde M."/>
            <person name="Spring S."/>
            <person name="Gronow S."/>
            <person name="Goker M."/>
            <person name="Woyke T."/>
            <person name="Bristow J."/>
            <person name="Eisen J.A."/>
            <person name="Markowitz V."/>
            <person name="Hugenholtz P."/>
            <person name="Kyrpides N.C."/>
            <person name="Klenk H.P."/>
            <person name="Detter J.C."/>
        </authorList>
    </citation>
    <scope>NUCLEOTIDE SEQUENCE [LARGE SCALE GENOMIC DNA]</scope>
    <source>
        <strain evidence="13">ATCC BAA-1237 / DSM 17374 / SPN1</strain>
    </source>
</reference>
<keyword evidence="6 9" id="KW-0812">Transmembrane</keyword>
<keyword evidence="3 9" id="KW-0813">Transport</keyword>
<dbReference type="SUPFAM" id="SSF161098">
    <property type="entry name" value="MetI-like"/>
    <property type="match status" value="1"/>
</dbReference>
<proteinExistence type="inferred from homology"/>
<dbReference type="OrthoDB" id="9807065at2"/>
<feature type="transmembrane region" description="Helical" evidence="9">
    <location>
        <begin position="74"/>
        <end position="107"/>
    </location>
</feature>
<evidence type="ECO:0000259" key="11">
    <source>
        <dbReference type="PROSITE" id="PS50928"/>
    </source>
</evidence>
<keyword evidence="5 10" id="KW-0592">Phosphate transport</keyword>
<keyword evidence="4 10" id="KW-1003">Cell membrane</keyword>
<feature type="transmembrane region" description="Helical" evidence="9">
    <location>
        <begin position="119"/>
        <end position="142"/>
    </location>
</feature>
<dbReference type="AlphaFoldDB" id="F4GIF6"/>
<dbReference type="CDD" id="cd06261">
    <property type="entry name" value="TM_PBP2"/>
    <property type="match status" value="1"/>
</dbReference>
<sequence>MQLGLPRTNGVRSFKERSGRIILLLAALVSIATVLLITIFIFQQGVPVFGKVSVLDFLFSTKWLPTGNPPAYGILSFVWASFMVTALSLLFATPVALAVAVYLAEFAKGRRASILRSSIELLAGIPSIIYGLFGIAVIVPAIRNIFGGTGYSLLAAAIILAIMILPTIINISEVSIRAVNDELRYASVAMGATKWETISRVVLPAAKSGIFTSIILGLGRSVGETTAVLLVGGNAAIFARTPLDMGRTLTMNIITDMSYAEGTHLQSLFATAMLLFIVILVLNYIVVRVARHSRMED</sequence>